<name>A0ABX1S344_9FLAO</name>
<dbReference type="Proteomes" id="UP000746690">
    <property type="component" value="Unassembled WGS sequence"/>
</dbReference>
<keyword evidence="3" id="KW-1185">Reference proteome</keyword>
<dbReference type="EMBL" id="JABBHF010000016">
    <property type="protein sequence ID" value="NMH89796.1"/>
    <property type="molecule type" value="Genomic_DNA"/>
</dbReference>
<dbReference type="Pfam" id="PF14534">
    <property type="entry name" value="DUF4440"/>
    <property type="match status" value="1"/>
</dbReference>
<dbReference type="RefSeq" id="WP_169677110.1">
    <property type="nucleotide sequence ID" value="NZ_JABBHF010000016.1"/>
</dbReference>
<comment type="caution">
    <text evidence="2">The sequence shown here is derived from an EMBL/GenBank/DDBJ whole genome shotgun (WGS) entry which is preliminary data.</text>
</comment>
<reference evidence="2 3" key="1">
    <citation type="submission" date="2020-04" db="EMBL/GenBank/DDBJ databases">
        <title>A Flavivirga sp. nov.</title>
        <authorList>
            <person name="Sun X."/>
        </authorList>
    </citation>
    <scope>NUCLEOTIDE SEQUENCE [LARGE SCALE GENOMIC DNA]</scope>
    <source>
        <strain evidence="2 3">Y03</strain>
    </source>
</reference>
<proteinExistence type="predicted"/>
<feature type="domain" description="DUF4440" evidence="1">
    <location>
        <begin position="12"/>
        <end position="118"/>
    </location>
</feature>
<dbReference type="Gene3D" id="3.10.450.50">
    <property type="match status" value="1"/>
</dbReference>
<sequence>MNRTELIEKKQIVEMEQDILNAMKTNDVQKLDGLLHEALFFTIPSGQTITKAMDLETYSSGNMKISEILYSEQDINIIGDNAIVSAVVEMKGTYFDYSLNGTYKVIRIWKLFHDTWKVIAGSSVVFDYKNNS</sequence>
<dbReference type="InterPro" id="IPR027843">
    <property type="entry name" value="DUF4440"/>
</dbReference>
<dbReference type="InterPro" id="IPR032710">
    <property type="entry name" value="NTF2-like_dom_sf"/>
</dbReference>
<evidence type="ECO:0000259" key="1">
    <source>
        <dbReference type="Pfam" id="PF14534"/>
    </source>
</evidence>
<organism evidence="2 3">
    <name type="scientific">Flavivirga algicola</name>
    <dbReference type="NCBI Taxonomy" id="2729136"/>
    <lineage>
        <taxon>Bacteria</taxon>
        <taxon>Pseudomonadati</taxon>
        <taxon>Bacteroidota</taxon>
        <taxon>Flavobacteriia</taxon>
        <taxon>Flavobacteriales</taxon>
        <taxon>Flavobacteriaceae</taxon>
        <taxon>Flavivirga</taxon>
    </lineage>
</organism>
<protein>
    <submittedName>
        <fullName evidence="2">Nuclear transport factor 2 family protein</fullName>
    </submittedName>
</protein>
<dbReference type="SUPFAM" id="SSF54427">
    <property type="entry name" value="NTF2-like"/>
    <property type="match status" value="1"/>
</dbReference>
<evidence type="ECO:0000313" key="3">
    <source>
        <dbReference type="Proteomes" id="UP000746690"/>
    </source>
</evidence>
<accession>A0ABX1S344</accession>
<gene>
    <name evidence="2" type="ORF">HHX25_20005</name>
</gene>
<evidence type="ECO:0000313" key="2">
    <source>
        <dbReference type="EMBL" id="NMH89796.1"/>
    </source>
</evidence>